<dbReference type="SMART" id="SM01301">
    <property type="entry name" value="PTPlike_phytase"/>
    <property type="match status" value="1"/>
</dbReference>
<feature type="domain" description="Tyrosine specific protein phosphatases" evidence="2">
    <location>
        <begin position="191"/>
        <end position="238"/>
    </location>
</feature>
<dbReference type="InterPro" id="IPR000387">
    <property type="entry name" value="Tyr_Pase_dom"/>
</dbReference>
<dbReference type="EMBL" id="JABAFA010000001">
    <property type="protein sequence ID" value="NMD97882.1"/>
    <property type="molecule type" value="Genomic_DNA"/>
</dbReference>
<dbReference type="Pfam" id="PF14566">
    <property type="entry name" value="PTPlike_phytase"/>
    <property type="match status" value="1"/>
</dbReference>
<evidence type="ECO:0000313" key="4">
    <source>
        <dbReference type="Proteomes" id="UP000543804"/>
    </source>
</evidence>
<keyword evidence="4" id="KW-1185">Reference proteome</keyword>
<protein>
    <recommendedName>
        <fullName evidence="2">Tyrosine specific protein phosphatases domain-containing protein</fullName>
    </recommendedName>
</protein>
<proteinExistence type="predicted"/>
<dbReference type="InterPro" id="IPR016130">
    <property type="entry name" value="Tyr_Pase_AS"/>
</dbReference>
<dbReference type="PROSITE" id="PS50056">
    <property type="entry name" value="TYR_PHOSPHATASE_2"/>
    <property type="match status" value="1"/>
</dbReference>
<dbReference type="InterPro" id="IPR029021">
    <property type="entry name" value="Prot-tyrosine_phosphatase-like"/>
</dbReference>
<feature type="signal peptide" evidence="1">
    <location>
        <begin position="1"/>
        <end position="21"/>
    </location>
</feature>
<feature type="chain" id="PRO_5032786238" description="Tyrosine specific protein phosphatases domain-containing protein" evidence="1">
    <location>
        <begin position="22"/>
        <end position="285"/>
    </location>
</feature>
<evidence type="ECO:0000256" key="1">
    <source>
        <dbReference type="SAM" id="SignalP"/>
    </source>
</evidence>
<dbReference type="Proteomes" id="UP000543804">
    <property type="component" value="Unassembled WGS sequence"/>
</dbReference>
<keyword evidence="1" id="KW-0732">Signal</keyword>
<gene>
    <name evidence="3" type="ORF">HF878_00080</name>
</gene>
<evidence type="ECO:0000313" key="3">
    <source>
        <dbReference type="EMBL" id="NMD97882.1"/>
    </source>
</evidence>
<evidence type="ECO:0000259" key="2">
    <source>
        <dbReference type="PROSITE" id="PS50056"/>
    </source>
</evidence>
<organism evidence="3 4">
    <name type="scientific">Selenomonas bovis</name>
    <dbReference type="NCBI Taxonomy" id="416586"/>
    <lineage>
        <taxon>Bacteria</taxon>
        <taxon>Bacillati</taxon>
        <taxon>Bacillota</taxon>
        <taxon>Negativicutes</taxon>
        <taxon>Selenomonadales</taxon>
        <taxon>Selenomonadaceae</taxon>
        <taxon>Selenomonas</taxon>
    </lineage>
</organism>
<dbReference type="AlphaFoldDB" id="A0A848B5S5"/>
<dbReference type="SUPFAM" id="SSF52799">
    <property type="entry name" value="(Phosphotyrosine protein) phosphatases II"/>
    <property type="match status" value="1"/>
</dbReference>
<name>A0A848B5S5_9FIRM</name>
<accession>A0A848B5S5</accession>
<dbReference type="PROSITE" id="PS00383">
    <property type="entry name" value="TYR_PHOSPHATASE_1"/>
    <property type="match status" value="1"/>
</dbReference>
<dbReference type="Gene3D" id="3.90.190.10">
    <property type="entry name" value="Protein tyrosine phosphatase superfamily"/>
    <property type="match status" value="1"/>
</dbReference>
<sequence length="285" mass="30684">MGARFLFSLLVLLAQIPTALAAPFVTPAWRLDAVTGVDALPGNFRVLPALAVSGSGQPTLEGLRPLAARLRAVAGNRRIYIIDLRQESHGYLLTMAGQAYAVSWHTAMNAANRGRDAAAVQQDEQQRLAAAVSTEVTASPMGRFDLASGMRPVTFRAAAYETEAQAAAAAGLIPVRIAATDMRWPEPAAIDAFLAAYDALPPDAWLHFHCQAGMGRTTTFLVLTELLRHPELPLSDALSHQLAAGGADLRLRPEIMAGLSLFSQYARERRAGAPRWSEWLARHDG</sequence>
<dbReference type="RefSeq" id="WP_019542693.1">
    <property type="nucleotide sequence ID" value="NZ_JABAFA010000001.1"/>
</dbReference>
<reference evidence="3 4" key="1">
    <citation type="submission" date="2020-04" db="EMBL/GenBank/DDBJ databases">
        <authorList>
            <person name="Hitch T.C.A."/>
            <person name="Wylensek D."/>
            <person name="Clavel T."/>
        </authorList>
    </citation>
    <scope>NUCLEOTIDE SEQUENCE [LARGE SCALE GENOMIC DNA]</scope>
    <source>
        <strain evidence="3 4">PG-130-P53-12</strain>
    </source>
</reference>
<comment type="caution">
    <text evidence="3">The sequence shown here is derived from an EMBL/GenBank/DDBJ whole genome shotgun (WGS) entry which is preliminary data.</text>
</comment>